<dbReference type="AlphaFoldDB" id="A0A834RCL7"/>
<evidence type="ECO:0000256" key="6">
    <source>
        <dbReference type="ARBA" id="ARBA00023015"/>
    </source>
</evidence>
<dbReference type="FunFam" id="3.30.160.60:FF:000163">
    <property type="entry name" value="transcriptional repressor protein YY1"/>
    <property type="match status" value="1"/>
</dbReference>
<feature type="compositionally biased region" description="Polar residues" evidence="12">
    <location>
        <begin position="261"/>
        <end position="276"/>
    </location>
</feature>
<dbReference type="InterPro" id="IPR013087">
    <property type="entry name" value="Znf_C2H2_type"/>
</dbReference>
<dbReference type="InterPro" id="IPR036236">
    <property type="entry name" value="Znf_C2H2_sf"/>
</dbReference>
<evidence type="ECO:0000256" key="8">
    <source>
        <dbReference type="ARBA" id="ARBA00023159"/>
    </source>
</evidence>
<evidence type="ECO:0000256" key="3">
    <source>
        <dbReference type="ARBA" id="ARBA00022737"/>
    </source>
</evidence>
<name>A0A834RCL7_SARSC</name>
<keyword evidence="6" id="KW-0805">Transcription regulation</keyword>
<keyword evidence="4 11" id="KW-0863">Zinc-finger</keyword>
<feature type="domain" description="C2H2-type" evidence="13">
    <location>
        <begin position="314"/>
        <end position="341"/>
    </location>
</feature>
<dbReference type="PROSITE" id="PS50157">
    <property type="entry name" value="ZINC_FINGER_C2H2_2"/>
    <property type="match status" value="4"/>
</dbReference>
<dbReference type="PANTHER" id="PTHR14003:SF19">
    <property type="entry name" value="YY2 TRANSCRIPTION FACTOR"/>
    <property type="match status" value="1"/>
</dbReference>
<dbReference type="FunFam" id="3.30.160.60:FF:000646">
    <property type="entry name" value="Myeloid zinc finger 1"/>
    <property type="match status" value="1"/>
</dbReference>
<dbReference type="GO" id="GO:0031519">
    <property type="term" value="C:PcG protein complex"/>
    <property type="evidence" value="ECO:0007669"/>
    <property type="project" value="TreeGrafter"/>
</dbReference>
<evidence type="ECO:0000256" key="11">
    <source>
        <dbReference type="PROSITE-ProRule" id="PRU00042"/>
    </source>
</evidence>
<evidence type="ECO:0000256" key="10">
    <source>
        <dbReference type="ARBA" id="ARBA00023242"/>
    </source>
</evidence>
<dbReference type="Gene3D" id="3.30.160.60">
    <property type="entry name" value="Classic Zinc Finger"/>
    <property type="match status" value="4"/>
</dbReference>
<evidence type="ECO:0000313" key="16">
    <source>
        <dbReference type="Proteomes" id="UP000070412"/>
    </source>
</evidence>
<protein>
    <submittedName>
        <fullName evidence="14">Transcriptional repressor protein YY1</fullName>
    </submittedName>
</protein>
<feature type="region of interest" description="Disordered" evidence="12">
    <location>
        <begin position="261"/>
        <end position="281"/>
    </location>
</feature>
<gene>
    <name evidence="14" type="primary">SSS_17g</name>
    <name evidence="14" type="ORF">SSS_17</name>
</gene>
<dbReference type="SUPFAM" id="SSF57667">
    <property type="entry name" value="beta-beta-alpha zinc fingers"/>
    <property type="match status" value="3"/>
</dbReference>
<comment type="subcellular location">
    <subcellularLocation>
        <location evidence="1">Nucleus</location>
    </subcellularLocation>
</comment>
<dbReference type="GO" id="GO:0000981">
    <property type="term" value="F:DNA-binding transcription factor activity, RNA polymerase II-specific"/>
    <property type="evidence" value="ECO:0007669"/>
    <property type="project" value="TreeGrafter"/>
</dbReference>
<reference evidence="15" key="3">
    <citation type="submission" date="2022-06" db="UniProtKB">
        <authorList>
            <consortium name="EnsemblMetazoa"/>
        </authorList>
    </citation>
    <scope>IDENTIFICATION</scope>
</reference>
<keyword evidence="3" id="KW-0677">Repeat</keyword>
<keyword evidence="9" id="KW-0804">Transcription</keyword>
<dbReference type="Pfam" id="PF00096">
    <property type="entry name" value="zf-C2H2"/>
    <property type="match status" value="3"/>
</dbReference>
<reference evidence="16" key="1">
    <citation type="journal article" date="2020" name="PLoS Negl. Trop. Dis.">
        <title>High-quality nuclear genome for Sarcoptes scabiei-A critical resource for a neglected parasite.</title>
        <authorList>
            <person name="Korhonen P.K."/>
            <person name="Gasser R.B."/>
            <person name="Ma G."/>
            <person name="Wang T."/>
            <person name="Stroehlein A.J."/>
            <person name="Young N.D."/>
            <person name="Ang C.S."/>
            <person name="Fernando D.D."/>
            <person name="Lu H.C."/>
            <person name="Taylor S."/>
            <person name="Reynolds S.L."/>
            <person name="Mofiz E."/>
            <person name="Najaraj S.H."/>
            <person name="Gowda H."/>
            <person name="Madugundu A."/>
            <person name="Renuse S."/>
            <person name="Holt D."/>
            <person name="Pandey A."/>
            <person name="Papenfuss A.T."/>
            <person name="Fischer K."/>
        </authorList>
    </citation>
    <scope>NUCLEOTIDE SEQUENCE [LARGE SCALE GENOMIC DNA]</scope>
</reference>
<dbReference type="OrthoDB" id="10264072at2759"/>
<dbReference type="FunFam" id="3.30.160.60:FF:000174">
    <property type="entry name" value="Transcriptional repressor protein YY1"/>
    <property type="match status" value="1"/>
</dbReference>
<dbReference type="PROSITE" id="PS00028">
    <property type="entry name" value="ZINC_FINGER_C2H2_1"/>
    <property type="match status" value="3"/>
</dbReference>
<dbReference type="PANTHER" id="PTHR14003">
    <property type="entry name" value="TRANSCRIPTIONAL REPRESSOR PROTEIN YY"/>
    <property type="match status" value="1"/>
</dbReference>
<feature type="domain" description="C2H2-type" evidence="13">
    <location>
        <begin position="372"/>
        <end position="401"/>
    </location>
</feature>
<evidence type="ECO:0000256" key="1">
    <source>
        <dbReference type="ARBA" id="ARBA00004123"/>
    </source>
</evidence>
<keyword evidence="8" id="KW-0010">Activator</keyword>
<keyword evidence="2" id="KW-0479">Metal-binding</keyword>
<organism evidence="14">
    <name type="scientific">Sarcoptes scabiei</name>
    <name type="common">Itch mite</name>
    <name type="synonym">Acarus scabiei</name>
    <dbReference type="NCBI Taxonomy" id="52283"/>
    <lineage>
        <taxon>Eukaryota</taxon>
        <taxon>Metazoa</taxon>
        <taxon>Ecdysozoa</taxon>
        <taxon>Arthropoda</taxon>
        <taxon>Chelicerata</taxon>
        <taxon>Arachnida</taxon>
        <taxon>Acari</taxon>
        <taxon>Acariformes</taxon>
        <taxon>Sarcoptiformes</taxon>
        <taxon>Astigmata</taxon>
        <taxon>Psoroptidia</taxon>
        <taxon>Sarcoptoidea</taxon>
        <taxon>Sarcoptidae</taxon>
        <taxon>Sarcoptinae</taxon>
        <taxon>Sarcoptes</taxon>
    </lineage>
</organism>
<dbReference type="GO" id="GO:0008270">
    <property type="term" value="F:zinc ion binding"/>
    <property type="evidence" value="ECO:0007669"/>
    <property type="project" value="UniProtKB-KW"/>
</dbReference>
<dbReference type="EMBL" id="WVUK01000052">
    <property type="protein sequence ID" value="KAF7494769.1"/>
    <property type="molecule type" value="Genomic_DNA"/>
</dbReference>
<dbReference type="GO" id="GO:0005667">
    <property type="term" value="C:transcription regulator complex"/>
    <property type="evidence" value="ECO:0007669"/>
    <property type="project" value="TreeGrafter"/>
</dbReference>
<keyword evidence="7" id="KW-0238">DNA-binding</keyword>
<keyword evidence="10" id="KW-0539">Nucleus</keyword>
<evidence type="ECO:0000256" key="4">
    <source>
        <dbReference type="ARBA" id="ARBA00022771"/>
    </source>
</evidence>
<keyword evidence="5" id="KW-0862">Zinc</keyword>
<feature type="domain" description="C2H2-type" evidence="13">
    <location>
        <begin position="285"/>
        <end position="309"/>
    </location>
</feature>
<evidence type="ECO:0000313" key="15">
    <source>
        <dbReference type="EnsemblMetazoa" id="KAF7494769.1"/>
    </source>
</evidence>
<reference evidence="14" key="2">
    <citation type="submission" date="2020-01" db="EMBL/GenBank/DDBJ databases">
        <authorList>
            <person name="Korhonen P.K.K."/>
            <person name="Guangxu M.G."/>
            <person name="Wang T.W."/>
            <person name="Stroehlein A.J.S."/>
            <person name="Young N.D."/>
            <person name="Ang C.-S.A."/>
            <person name="Fernando D.W.F."/>
            <person name="Lu H.L."/>
            <person name="Taylor S.T."/>
            <person name="Ehtesham M.E.M."/>
            <person name="Najaraj S.H.N."/>
            <person name="Harsha G.H.G."/>
            <person name="Madugundu A.M."/>
            <person name="Renuse S.R."/>
            <person name="Holt D.H."/>
            <person name="Pandey A.P."/>
            <person name="Papenfuss A.P."/>
            <person name="Gasser R.B.G."/>
            <person name="Fischer K.F."/>
        </authorList>
    </citation>
    <scope>NUCLEOTIDE SEQUENCE</scope>
    <source>
        <strain evidence="14">SSS_KF_BRIS2020</strain>
    </source>
</reference>
<dbReference type="Proteomes" id="UP000070412">
    <property type="component" value="Unassembled WGS sequence"/>
</dbReference>
<keyword evidence="16" id="KW-1185">Reference proteome</keyword>
<feature type="domain" description="C2H2-type" evidence="13">
    <location>
        <begin position="342"/>
        <end position="371"/>
    </location>
</feature>
<evidence type="ECO:0000256" key="5">
    <source>
        <dbReference type="ARBA" id="ARBA00022833"/>
    </source>
</evidence>
<dbReference type="FunFam" id="3.30.160.60:FF:000104">
    <property type="entry name" value="Transcriptional repressor protein YY1"/>
    <property type="match status" value="1"/>
</dbReference>
<dbReference type="GO" id="GO:0000978">
    <property type="term" value="F:RNA polymerase II cis-regulatory region sequence-specific DNA binding"/>
    <property type="evidence" value="ECO:0007669"/>
    <property type="project" value="TreeGrafter"/>
</dbReference>
<dbReference type="EnsemblMetazoa" id="SSS_17s_mrna">
    <property type="protein sequence ID" value="KAF7494769.1"/>
    <property type="gene ID" value="SSS_17"/>
</dbReference>
<evidence type="ECO:0000256" key="12">
    <source>
        <dbReference type="SAM" id="MobiDB-lite"/>
    </source>
</evidence>
<accession>A0A834RCL7</accession>
<evidence type="ECO:0000256" key="7">
    <source>
        <dbReference type="ARBA" id="ARBA00023125"/>
    </source>
</evidence>
<evidence type="ECO:0000256" key="9">
    <source>
        <dbReference type="ARBA" id="ARBA00023163"/>
    </source>
</evidence>
<dbReference type="SMART" id="SM00355">
    <property type="entry name" value="ZnF_C2H2"/>
    <property type="match status" value="4"/>
</dbReference>
<evidence type="ECO:0000313" key="14">
    <source>
        <dbReference type="EMBL" id="KAF7494769.1"/>
    </source>
</evidence>
<evidence type="ECO:0000256" key="2">
    <source>
        <dbReference type="ARBA" id="ARBA00022723"/>
    </source>
</evidence>
<dbReference type="GO" id="GO:0000785">
    <property type="term" value="C:chromatin"/>
    <property type="evidence" value="ECO:0007669"/>
    <property type="project" value="TreeGrafter"/>
</dbReference>
<evidence type="ECO:0000259" key="13">
    <source>
        <dbReference type="PROSITE" id="PS50157"/>
    </source>
</evidence>
<sequence length="496" mass="55129">MISSRMSHLYDDDLLEDVQIDAVPFDIDEDFNVNLQEAFMRNWRDSFVGVDDYDDDEDEDEDDFLYTHQEPEIIIRSTAPNFLIKKKKTTKTNIIVSNNNNIHIKDEIDDEPLSKSIDNSIAPEVLASNTNINNVHNNPIVNTNNKNNSSMKINNKWESKPVQIKTFDDAFKVAMWPNGNQTKNLSKHLIDVDNSIMTNAKNLQILIPTSQSSLNTNSVTIKQNQSKQKKSNQNAKSMMIVANNSINNNPSQAILTVTKTKSNKKPNGSCNNSNDINGGEESRPIACPHRGCLKMFRDNSAMRKHLHTHGPRIHSCAECGKSFVESSKLKRHQLVHTGEKPFQCTFEGCGKRFSLDFNLRTHVRIHTGDRPYVCPFDGCLKKFAQSTNLKSHILTHSKMKNSPNPLKKSVLDSGLEAAAAAVAAAAAAASNHKSTNNTSNNIKNPLIGSTFIQSPAAAAALLTSHLNSHTNGNSIELLDKPENFILANNIKMSISN</sequence>
<proteinExistence type="predicted"/>